<sequence length="147" mass="16938">MSKLGNISNFNLDKQEDKSFNDLDNISICFSEGIRKVVEMNLNNYKNKISKYLNETSKIELLEPKELTIVISKGYPDYLMSVEEASKRLKIDKVFGYELIKNGLLKSVDIGATKVSSYELDDFITRNQGKNIKEMLREMKELREGVI</sequence>
<dbReference type="OrthoDB" id="12594at10239"/>
<proteinExistence type="predicted"/>
<evidence type="ECO:0000313" key="2">
    <source>
        <dbReference type="Proteomes" id="UP000002151"/>
    </source>
</evidence>
<reference evidence="1 2" key="1">
    <citation type="journal article" date="2007" name="Microbiology">
        <title>The complete genome sequence of Clostridium difficile phage {phi}C2 and comparisons to {phi}CD119 and inducible prophages of CD630.</title>
        <authorList>
            <person name="Goh S."/>
            <person name="Ong P.F."/>
            <person name="Song K.P."/>
            <person name="Riley T.V."/>
            <person name="Chang B.J."/>
        </authorList>
    </citation>
    <scope>NUCLEOTIDE SEQUENCE</scope>
</reference>
<dbReference type="Proteomes" id="UP000002151">
    <property type="component" value="Segment"/>
</dbReference>
<gene>
    <name evidence="1" type="ORF">phiC2p59</name>
</gene>
<organism evidence="1 2">
    <name type="scientific">Clostridioides phage phiC2</name>
    <dbReference type="NCBI Taxonomy" id="2849703"/>
    <lineage>
        <taxon>Viruses</taxon>
        <taxon>Duplodnaviria</taxon>
        <taxon>Heunggongvirae</taxon>
        <taxon>Uroviricota</taxon>
        <taxon>Caudoviricetes</taxon>
        <taxon>Yongloolinvirus</taxon>
        <taxon>Yongloolinvirus C2</taxon>
    </lineage>
</organism>
<keyword evidence="2" id="KW-1185">Reference proteome</keyword>
<name>A3QSE7_9CAUD</name>
<accession>A3QSE7</accession>
<dbReference type="GeneID" id="4955222"/>
<dbReference type="KEGG" id="vg:4955222"/>
<evidence type="ECO:0000313" key="1">
    <source>
        <dbReference type="EMBL" id="ABE99519.1"/>
    </source>
</evidence>
<dbReference type="EMBL" id="DQ466086">
    <property type="protein sequence ID" value="ABE99519.1"/>
    <property type="molecule type" value="Genomic_DNA"/>
</dbReference>
<dbReference type="RefSeq" id="YP_001110774.1">
    <property type="nucleotide sequence ID" value="NC_009231.1"/>
</dbReference>
<protein>
    <submittedName>
        <fullName evidence="1">Uncharacterized protein</fullName>
    </submittedName>
</protein>